<evidence type="ECO:0000313" key="24">
    <source>
        <dbReference type="Proteomes" id="UP001519287"/>
    </source>
</evidence>
<keyword evidence="8" id="KW-0597">Phosphoprotein</keyword>
<dbReference type="PROSITE" id="PS50112">
    <property type="entry name" value="PAS"/>
    <property type="match status" value="1"/>
</dbReference>
<dbReference type="CDD" id="cd16917">
    <property type="entry name" value="HATPase_UhpB-NarQ-NarX-like"/>
    <property type="match status" value="1"/>
</dbReference>
<gene>
    <name evidence="23" type="ORF">J2Z66_002385</name>
</gene>
<comment type="caution">
    <text evidence="23">The sequence shown here is derived from an EMBL/GenBank/DDBJ whole genome shotgun (WGS) entry which is preliminary data.</text>
</comment>
<comment type="cofactor">
    <cofactor evidence="2">
        <name>[4Fe-4S] cluster</name>
        <dbReference type="ChEBI" id="CHEBI:49883"/>
    </cofactor>
</comment>
<evidence type="ECO:0000259" key="22">
    <source>
        <dbReference type="PROSITE" id="PS50113"/>
    </source>
</evidence>
<evidence type="ECO:0000256" key="1">
    <source>
        <dbReference type="ARBA" id="ARBA00000085"/>
    </source>
</evidence>
<evidence type="ECO:0000256" key="15">
    <source>
        <dbReference type="ARBA" id="ARBA00023012"/>
    </source>
</evidence>
<feature type="coiled-coil region" evidence="19">
    <location>
        <begin position="151"/>
        <end position="178"/>
    </location>
</feature>
<dbReference type="InterPro" id="IPR035965">
    <property type="entry name" value="PAS-like_dom_sf"/>
</dbReference>
<keyword evidence="12" id="KW-0418">Kinase</keyword>
<evidence type="ECO:0000256" key="19">
    <source>
        <dbReference type="SAM" id="Coils"/>
    </source>
</evidence>
<dbReference type="NCBIfam" id="TIGR00229">
    <property type="entry name" value="sensory_box"/>
    <property type="match status" value="1"/>
</dbReference>
<evidence type="ECO:0000256" key="14">
    <source>
        <dbReference type="ARBA" id="ARBA00023004"/>
    </source>
</evidence>
<evidence type="ECO:0000256" key="2">
    <source>
        <dbReference type="ARBA" id="ARBA00001966"/>
    </source>
</evidence>
<evidence type="ECO:0000313" key="23">
    <source>
        <dbReference type="EMBL" id="MBP1990779.1"/>
    </source>
</evidence>
<evidence type="ECO:0000256" key="5">
    <source>
        <dbReference type="ARBA" id="ARBA00017322"/>
    </source>
</evidence>
<feature type="domain" description="PAC" evidence="22">
    <location>
        <begin position="115"/>
        <end position="167"/>
    </location>
</feature>
<dbReference type="PRINTS" id="PR00344">
    <property type="entry name" value="BCTRLSENSOR"/>
</dbReference>
<dbReference type="EC" id="2.7.13.3" evidence="4"/>
<dbReference type="InterPro" id="IPR036890">
    <property type="entry name" value="HATPase_C_sf"/>
</dbReference>
<evidence type="ECO:0000256" key="17">
    <source>
        <dbReference type="ARBA" id="ARBA00024827"/>
    </source>
</evidence>
<comment type="catalytic activity">
    <reaction evidence="1">
        <text>ATP + protein L-histidine = ADP + protein N-phospho-L-histidine.</text>
        <dbReference type="EC" id="2.7.13.3"/>
    </reaction>
</comment>
<feature type="domain" description="PAS" evidence="21">
    <location>
        <begin position="43"/>
        <end position="87"/>
    </location>
</feature>
<evidence type="ECO:0000256" key="16">
    <source>
        <dbReference type="ARBA" id="ARBA00023014"/>
    </source>
</evidence>
<sequence>MNNDPLKKVPELIGQNVVSLLAEIERNVEDKQLRSDLSSSLKQLADLKFALDESSIVAMTDRRGKIQYVNDKFCDISKYSRDELLGQDHRIINSGYHGKPFMQELWKTISSGQIWRGDIRNRAKDGTYYWVNTTIVPFVDHDGAPYQYLAIRNEVTELKRVQEELQLMMNQVMRIQEEERKKFSRELHDGIGQSMFSLLIQLDQIIAKQGNHVKQDNQAKQDIQAKQGNHLKRENPENQSIQVQQDSPGKMELEKLRRGVASIMEEVRGLAWEMRPSVLDDLGVVPAIRTYIENYSQHFGIHVSFESNLRRRPDVQTETTIYRIIQEALINISKYADVSAAGVSMNEAEDQIEVRISDQGRGFLRSQERKGVGLFSMEERARGIGGQLYIQSEPGHGTTVILSIPQK</sequence>
<dbReference type="SMART" id="SM00086">
    <property type="entry name" value="PAC"/>
    <property type="match status" value="1"/>
</dbReference>
<evidence type="ECO:0000256" key="10">
    <source>
        <dbReference type="ARBA" id="ARBA00022723"/>
    </source>
</evidence>
<dbReference type="InterPro" id="IPR050482">
    <property type="entry name" value="Sensor_HK_TwoCompSys"/>
</dbReference>
<evidence type="ECO:0000256" key="18">
    <source>
        <dbReference type="ARBA" id="ARBA00030800"/>
    </source>
</evidence>
<evidence type="ECO:0000256" key="3">
    <source>
        <dbReference type="ARBA" id="ARBA00004496"/>
    </source>
</evidence>
<evidence type="ECO:0000256" key="12">
    <source>
        <dbReference type="ARBA" id="ARBA00022777"/>
    </source>
</evidence>
<dbReference type="Pfam" id="PF07730">
    <property type="entry name" value="HisKA_3"/>
    <property type="match status" value="1"/>
</dbReference>
<dbReference type="Gene3D" id="3.30.450.20">
    <property type="entry name" value="PAS domain"/>
    <property type="match status" value="1"/>
</dbReference>
<keyword evidence="16" id="KW-0411">Iron-sulfur</keyword>
<keyword evidence="6" id="KW-0004">4Fe-4S</keyword>
<keyword evidence="11" id="KW-0547">Nucleotide-binding</keyword>
<protein>
    <recommendedName>
        <fullName evidence="5">Oxygen sensor histidine kinase NreB</fullName>
        <ecNumber evidence="4">2.7.13.3</ecNumber>
    </recommendedName>
    <alternativeName>
        <fullName evidence="18">Nitrogen regulation protein B</fullName>
    </alternativeName>
</protein>
<dbReference type="CDD" id="cd00130">
    <property type="entry name" value="PAS"/>
    <property type="match status" value="1"/>
</dbReference>
<keyword evidence="15" id="KW-0902">Two-component regulatory system</keyword>
<keyword evidence="24" id="KW-1185">Reference proteome</keyword>
<evidence type="ECO:0000256" key="8">
    <source>
        <dbReference type="ARBA" id="ARBA00022553"/>
    </source>
</evidence>
<keyword evidence="10" id="KW-0479">Metal-binding</keyword>
<dbReference type="PANTHER" id="PTHR24421:SF10">
    <property type="entry name" value="NITRATE_NITRITE SENSOR PROTEIN NARQ"/>
    <property type="match status" value="1"/>
</dbReference>
<name>A0ABS4IW89_9BACL</name>
<dbReference type="Pfam" id="PF13426">
    <property type="entry name" value="PAS_9"/>
    <property type="match status" value="1"/>
</dbReference>
<accession>A0ABS4IW89</accession>
<keyword evidence="19" id="KW-0175">Coiled coil</keyword>
<evidence type="ECO:0000259" key="20">
    <source>
        <dbReference type="PROSITE" id="PS50109"/>
    </source>
</evidence>
<dbReference type="PANTHER" id="PTHR24421">
    <property type="entry name" value="NITRATE/NITRITE SENSOR PROTEIN NARX-RELATED"/>
    <property type="match status" value="1"/>
</dbReference>
<evidence type="ECO:0000256" key="9">
    <source>
        <dbReference type="ARBA" id="ARBA00022679"/>
    </source>
</evidence>
<evidence type="ECO:0000259" key="21">
    <source>
        <dbReference type="PROSITE" id="PS50112"/>
    </source>
</evidence>
<organism evidence="23 24">
    <name type="scientific">Paenibacillus eucommiae</name>
    <dbReference type="NCBI Taxonomy" id="1355755"/>
    <lineage>
        <taxon>Bacteria</taxon>
        <taxon>Bacillati</taxon>
        <taxon>Bacillota</taxon>
        <taxon>Bacilli</taxon>
        <taxon>Bacillales</taxon>
        <taxon>Paenibacillaceae</taxon>
        <taxon>Paenibacillus</taxon>
    </lineage>
</organism>
<evidence type="ECO:0000256" key="11">
    <source>
        <dbReference type="ARBA" id="ARBA00022741"/>
    </source>
</evidence>
<dbReference type="InterPro" id="IPR004358">
    <property type="entry name" value="Sig_transdc_His_kin-like_C"/>
</dbReference>
<dbReference type="InterPro" id="IPR001610">
    <property type="entry name" value="PAC"/>
</dbReference>
<evidence type="ECO:0000256" key="13">
    <source>
        <dbReference type="ARBA" id="ARBA00022840"/>
    </source>
</evidence>
<dbReference type="InterPro" id="IPR005467">
    <property type="entry name" value="His_kinase_dom"/>
</dbReference>
<evidence type="ECO:0000256" key="6">
    <source>
        <dbReference type="ARBA" id="ARBA00022485"/>
    </source>
</evidence>
<evidence type="ECO:0000256" key="7">
    <source>
        <dbReference type="ARBA" id="ARBA00022490"/>
    </source>
</evidence>
<keyword evidence="7" id="KW-0963">Cytoplasm</keyword>
<dbReference type="Gene3D" id="1.20.5.1930">
    <property type="match status" value="1"/>
</dbReference>
<dbReference type="PROSITE" id="PS50113">
    <property type="entry name" value="PAC"/>
    <property type="match status" value="1"/>
</dbReference>
<evidence type="ECO:0000256" key="4">
    <source>
        <dbReference type="ARBA" id="ARBA00012438"/>
    </source>
</evidence>
<dbReference type="InterPro" id="IPR011712">
    <property type="entry name" value="Sig_transdc_His_kin_sub3_dim/P"/>
</dbReference>
<keyword evidence="14" id="KW-0408">Iron</keyword>
<dbReference type="PROSITE" id="PS50109">
    <property type="entry name" value="HIS_KIN"/>
    <property type="match status" value="1"/>
</dbReference>
<comment type="function">
    <text evidence="17">Member of the two-component regulatory system NreB/NreC involved in the control of dissimilatory nitrate/nitrite reduction in response to oxygen. NreB functions as a direct oxygen sensor histidine kinase which is autophosphorylated, in the absence of oxygen, probably at the conserved histidine residue, and transfers its phosphate group probably to a conserved aspartate residue of NreC. NreB/NreC activates the expression of the nitrate (narGHJI) and nitrite (nir) reductase operons, as well as the putative nitrate transporter gene narT.</text>
</comment>
<reference evidence="23 24" key="1">
    <citation type="submission" date="2021-03" db="EMBL/GenBank/DDBJ databases">
        <title>Genomic Encyclopedia of Type Strains, Phase IV (KMG-IV): sequencing the most valuable type-strain genomes for metagenomic binning, comparative biology and taxonomic classification.</title>
        <authorList>
            <person name="Goeker M."/>
        </authorList>
    </citation>
    <scope>NUCLEOTIDE SEQUENCE [LARGE SCALE GENOMIC DNA]</scope>
    <source>
        <strain evidence="23 24">DSM 26048</strain>
    </source>
</reference>
<dbReference type="Proteomes" id="UP001519287">
    <property type="component" value="Unassembled WGS sequence"/>
</dbReference>
<keyword evidence="9" id="KW-0808">Transferase</keyword>
<dbReference type="InterPro" id="IPR000700">
    <property type="entry name" value="PAS-assoc_C"/>
</dbReference>
<feature type="domain" description="Histidine kinase" evidence="20">
    <location>
        <begin position="321"/>
        <end position="407"/>
    </location>
</feature>
<dbReference type="SUPFAM" id="SSF55874">
    <property type="entry name" value="ATPase domain of HSP90 chaperone/DNA topoisomerase II/histidine kinase"/>
    <property type="match status" value="1"/>
</dbReference>
<proteinExistence type="predicted"/>
<dbReference type="Gene3D" id="3.30.565.10">
    <property type="entry name" value="Histidine kinase-like ATPase, C-terminal domain"/>
    <property type="match status" value="1"/>
</dbReference>
<dbReference type="SUPFAM" id="SSF55785">
    <property type="entry name" value="PYP-like sensor domain (PAS domain)"/>
    <property type="match status" value="1"/>
</dbReference>
<comment type="subcellular location">
    <subcellularLocation>
        <location evidence="3">Cytoplasm</location>
    </subcellularLocation>
</comment>
<keyword evidence="13" id="KW-0067">ATP-binding</keyword>
<dbReference type="InterPro" id="IPR000014">
    <property type="entry name" value="PAS"/>
</dbReference>
<dbReference type="InterPro" id="IPR003594">
    <property type="entry name" value="HATPase_dom"/>
</dbReference>
<dbReference type="Pfam" id="PF02518">
    <property type="entry name" value="HATPase_c"/>
    <property type="match status" value="1"/>
</dbReference>
<dbReference type="EMBL" id="JAGGLB010000006">
    <property type="protein sequence ID" value="MBP1990779.1"/>
    <property type="molecule type" value="Genomic_DNA"/>
</dbReference>